<reference evidence="2" key="1">
    <citation type="submission" date="2019-08" db="EMBL/GenBank/DDBJ databases">
        <authorList>
            <person name="Kucharzyk K."/>
            <person name="Murdoch R.W."/>
            <person name="Higgins S."/>
            <person name="Loffler F."/>
        </authorList>
    </citation>
    <scope>NUCLEOTIDE SEQUENCE</scope>
</reference>
<gene>
    <name evidence="2" type="ORF">SDC9_177550</name>
</gene>
<keyword evidence="1" id="KW-1133">Transmembrane helix</keyword>
<dbReference type="AlphaFoldDB" id="A0A645H2M0"/>
<sequence>MTTLETILLTGLIACWLCFSIVFLINTIQSAVYDRRREKREKEQAARDLQYHEKRMNDFK</sequence>
<feature type="transmembrane region" description="Helical" evidence="1">
    <location>
        <begin position="6"/>
        <end position="32"/>
    </location>
</feature>
<keyword evidence="1" id="KW-0812">Transmembrane</keyword>
<dbReference type="EMBL" id="VSSQ01081087">
    <property type="protein sequence ID" value="MPN30093.1"/>
    <property type="molecule type" value="Genomic_DNA"/>
</dbReference>
<organism evidence="2">
    <name type="scientific">bioreactor metagenome</name>
    <dbReference type="NCBI Taxonomy" id="1076179"/>
    <lineage>
        <taxon>unclassified sequences</taxon>
        <taxon>metagenomes</taxon>
        <taxon>ecological metagenomes</taxon>
    </lineage>
</organism>
<accession>A0A645H2M0</accession>
<comment type="caution">
    <text evidence="2">The sequence shown here is derived from an EMBL/GenBank/DDBJ whole genome shotgun (WGS) entry which is preliminary data.</text>
</comment>
<name>A0A645H2M0_9ZZZZ</name>
<evidence type="ECO:0000256" key="1">
    <source>
        <dbReference type="SAM" id="Phobius"/>
    </source>
</evidence>
<protein>
    <submittedName>
        <fullName evidence="2">Uncharacterized protein</fullName>
    </submittedName>
</protein>
<keyword evidence="1" id="KW-0472">Membrane</keyword>
<evidence type="ECO:0000313" key="2">
    <source>
        <dbReference type="EMBL" id="MPN30093.1"/>
    </source>
</evidence>
<proteinExistence type="predicted"/>